<sequence>GMMTRMRIIEHYEERVRGEVKIQRTASCEYLLHPVLDQDGKDKALEMVSLVEESTFGACKDIPMMAFRYSQDRLTSIIQADTDKKKEAKETNKMHLDLFLEADVDKRGRTNPRSNNWVTRNTYLGIIDKYMQVKYDTSSGNMQIVDSVAGGADGDDDYLYFGAEYDTIIHEYASDGMLN</sequence>
<dbReference type="EMBL" id="JABANM010009566">
    <property type="protein sequence ID" value="KAF4740702.1"/>
    <property type="molecule type" value="Genomic_DNA"/>
</dbReference>
<accession>A0A7J6T7I3</accession>
<evidence type="ECO:0000313" key="1">
    <source>
        <dbReference type="EMBL" id="KAF4740702.1"/>
    </source>
</evidence>
<organism evidence="1 2">
    <name type="scientific">Perkinsus olseni</name>
    <name type="common">Perkinsus atlanticus</name>
    <dbReference type="NCBI Taxonomy" id="32597"/>
    <lineage>
        <taxon>Eukaryota</taxon>
        <taxon>Sar</taxon>
        <taxon>Alveolata</taxon>
        <taxon>Perkinsozoa</taxon>
        <taxon>Perkinsea</taxon>
        <taxon>Perkinsida</taxon>
        <taxon>Perkinsidae</taxon>
        <taxon>Perkinsus</taxon>
    </lineage>
</organism>
<feature type="non-terminal residue" evidence="1">
    <location>
        <position position="1"/>
    </location>
</feature>
<gene>
    <name evidence="1" type="ORF">FOZ62_016198</name>
</gene>
<protein>
    <submittedName>
        <fullName evidence="1">Uncharacterized protein</fullName>
    </submittedName>
</protein>
<comment type="caution">
    <text evidence="1">The sequence shown here is derived from an EMBL/GenBank/DDBJ whole genome shotgun (WGS) entry which is preliminary data.</text>
</comment>
<proteinExistence type="predicted"/>
<dbReference type="Proteomes" id="UP000574390">
    <property type="component" value="Unassembled WGS sequence"/>
</dbReference>
<feature type="non-terminal residue" evidence="1">
    <location>
        <position position="179"/>
    </location>
</feature>
<dbReference type="AlphaFoldDB" id="A0A7J6T7I3"/>
<reference evidence="1 2" key="1">
    <citation type="submission" date="2020-04" db="EMBL/GenBank/DDBJ databases">
        <title>Perkinsus olseni comparative genomics.</title>
        <authorList>
            <person name="Bogema D.R."/>
        </authorList>
    </citation>
    <scope>NUCLEOTIDE SEQUENCE [LARGE SCALE GENOMIC DNA]</scope>
    <source>
        <strain evidence="1">ATCC PRA-205</strain>
    </source>
</reference>
<evidence type="ECO:0000313" key="2">
    <source>
        <dbReference type="Proteomes" id="UP000574390"/>
    </source>
</evidence>
<name>A0A7J6T7I3_PEROL</name>